<accession>A0A9D5R8D1</accession>
<proteinExistence type="predicted"/>
<keyword evidence="2" id="KW-1185">Reference proteome</keyword>
<reference evidence="1" key="1">
    <citation type="submission" date="2020-10" db="EMBL/GenBank/DDBJ databases">
        <title>ChiBAC.</title>
        <authorList>
            <person name="Zenner C."/>
            <person name="Hitch T.C.A."/>
            <person name="Clavel T."/>
        </authorList>
    </citation>
    <scope>NUCLEOTIDE SEQUENCE</scope>
    <source>
        <strain evidence="1">DSM 107454</strain>
    </source>
</reference>
<name>A0A9D5R8D1_9FIRM</name>
<sequence>MSGYELLANAIIEQAAKDYRNLLYALKINKNNRSARANKTHLEKFFHSEWYRTLSNVNGAMLIAKLKEECGI</sequence>
<dbReference type="EMBL" id="JADCKB010000008">
    <property type="protein sequence ID" value="MBE5039837.1"/>
    <property type="molecule type" value="Genomic_DNA"/>
</dbReference>
<comment type="caution">
    <text evidence="1">The sequence shown here is derived from an EMBL/GenBank/DDBJ whole genome shotgun (WGS) entry which is preliminary data.</text>
</comment>
<evidence type="ECO:0000313" key="1">
    <source>
        <dbReference type="EMBL" id="MBE5039837.1"/>
    </source>
</evidence>
<gene>
    <name evidence="1" type="ORF">INF28_05085</name>
</gene>
<protein>
    <submittedName>
        <fullName evidence="1">Uncharacterized protein</fullName>
    </submittedName>
</protein>
<dbReference type="AlphaFoldDB" id="A0A9D5R8D1"/>
<evidence type="ECO:0000313" key="2">
    <source>
        <dbReference type="Proteomes" id="UP000806542"/>
    </source>
</evidence>
<dbReference type="Proteomes" id="UP000806542">
    <property type="component" value="Unassembled WGS sequence"/>
</dbReference>
<dbReference type="RefSeq" id="WP_226392390.1">
    <property type="nucleotide sequence ID" value="NZ_JADCKB010000008.1"/>
</dbReference>
<organism evidence="1 2">
    <name type="scientific">Ructibacterium gallinarum</name>
    <dbReference type="NCBI Taxonomy" id="2779355"/>
    <lineage>
        <taxon>Bacteria</taxon>
        <taxon>Bacillati</taxon>
        <taxon>Bacillota</taxon>
        <taxon>Clostridia</taxon>
        <taxon>Eubacteriales</taxon>
        <taxon>Oscillospiraceae</taxon>
        <taxon>Ructibacterium</taxon>
    </lineage>
</organism>